<keyword evidence="1" id="KW-0808">Transferase</keyword>
<name>A0A1G1SQU5_9BACT</name>
<evidence type="ECO:0000313" key="4">
    <source>
        <dbReference type="EMBL" id="OGX80977.1"/>
    </source>
</evidence>
<dbReference type="PANTHER" id="PTHR43877">
    <property type="entry name" value="AMINOALKYLPHOSPHONATE N-ACETYLTRANSFERASE-RELATED-RELATED"/>
    <property type="match status" value="1"/>
</dbReference>
<dbReference type="PROSITE" id="PS51186">
    <property type="entry name" value="GNAT"/>
    <property type="match status" value="1"/>
</dbReference>
<dbReference type="InterPro" id="IPR000182">
    <property type="entry name" value="GNAT_dom"/>
</dbReference>
<feature type="domain" description="N-acetyltransferase" evidence="3">
    <location>
        <begin position="4"/>
        <end position="153"/>
    </location>
</feature>
<dbReference type="SUPFAM" id="SSF55729">
    <property type="entry name" value="Acyl-CoA N-acyltransferases (Nat)"/>
    <property type="match status" value="1"/>
</dbReference>
<dbReference type="PANTHER" id="PTHR43877:SF2">
    <property type="entry name" value="AMINOALKYLPHOSPHONATE N-ACETYLTRANSFERASE-RELATED"/>
    <property type="match status" value="1"/>
</dbReference>
<dbReference type="CDD" id="cd04301">
    <property type="entry name" value="NAT_SF"/>
    <property type="match status" value="1"/>
</dbReference>
<sequence>MKEIAIRVATPADLETLLRFEQGVITAERPFDPTLRPDPIQYYDLPALLASPQAVVLVAESQQQLVGSGYVRIQAAKSYHLHQQYGYLGFMYVEPGHRGEGINGLLLAACKQWAAARGLTELRLEVYAHNQPAIRAYEKAGFAGHMLEMRVAV</sequence>
<evidence type="ECO:0000256" key="1">
    <source>
        <dbReference type="ARBA" id="ARBA00022679"/>
    </source>
</evidence>
<reference evidence="4 5" key="1">
    <citation type="submission" date="2016-08" db="EMBL/GenBank/DDBJ databases">
        <title>Hymenobacter coccineus sp. nov., Hymenobacter lapidarius sp. nov. and Hymenobacter glacialis sp. nov., isolated from Antarctic soil.</title>
        <authorList>
            <person name="Sedlacek I."/>
            <person name="Kralova S."/>
            <person name="Kyrova K."/>
            <person name="Maslanova I."/>
            <person name="Stankova E."/>
            <person name="Vrbovska V."/>
            <person name="Nemec M."/>
            <person name="Bartak M."/>
            <person name="Svec P."/>
            <person name="Busse H.-J."/>
            <person name="Pantucek R."/>
        </authorList>
    </citation>
    <scope>NUCLEOTIDE SEQUENCE [LARGE SCALE GENOMIC DNA]</scope>
    <source>
        <strain evidence="4 5">CCM 8648</strain>
    </source>
</reference>
<accession>A0A1G1SQU5</accession>
<dbReference type="RefSeq" id="WP_070736510.1">
    <property type="nucleotide sequence ID" value="NZ_MDZC01000133.1"/>
</dbReference>
<gene>
    <name evidence="4" type="ORF">BEN48_07375</name>
</gene>
<dbReference type="GO" id="GO:0016747">
    <property type="term" value="F:acyltransferase activity, transferring groups other than amino-acyl groups"/>
    <property type="evidence" value="ECO:0007669"/>
    <property type="project" value="InterPro"/>
</dbReference>
<dbReference type="InterPro" id="IPR016181">
    <property type="entry name" value="Acyl_CoA_acyltransferase"/>
</dbReference>
<dbReference type="InterPro" id="IPR050832">
    <property type="entry name" value="Bact_Acetyltransf"/>
</dbReference>
<protein>
    <submittedName>
        <fullName evidence="4">GNAT family N-acetyltransferase</fullName>
    </submittedName>
</protein>
<dbReference type="OrthoDB" id="9803233at2"/>
<dbReference type="EMBL" id="MDZC01000133">
    <property type="protein sequence ID" value="OGX80977.1"/>
    <property type="molecule type" value="Genomic_DNA"/>
</dbReference>
<keyword evidence="2" id="KW-0012">Acyltransferase</keyword>
<organism evidence="4 5">
    <name type="scientific">Hymenobacter glacialis</name>
    <dbReference type="NCBI Taxonomy" id="1908236"/>
    <lineage>
        <taxon>Bacteria</taxon>
        <taxon>Pseudomonadati</taxon>
        <taxon>Bacteroidota</taxon>
        <taxon>Cytophagia</taxon>
        <taxon>Cytophagales</taxon>
        <taxon>Hymenobacteraceae</taxon>
        <taxon>Hymenobacter</taxon>
    </lineage>
</organism>
<dbReference type="Pfam" id="PF00583">
    <property type="entry name" value="Acetyltransf_1"/>
    <property type="match status" value="1"/>
</dbReference>
<comment type="caution">
    <text evidence="4">The sequence shown here is derived from an EMBL/GenBank/DDBJ whole genome shotgun (WGS) entry which is preliminary data.</text>
</comment>
<evidence type="ECO:0000313" key="5">
    <source>
        <dbReference type="Proteomes" id="UP000177791"/>
    </source>
</evidence>
<dbReference type="Gene3D" id="3.40.630.30">
    <property type="match status" value="1"/>
</dbReference>
<keyword evidence="5" id="KW-1185">Reference proteome</keyword>
<evidence type="ECO:0000256" key="2">
    <source>
        <dbReference type="ARBA" id="ARBA00023315"/>
    </source>
</evidence>
<dbReference type="Proteomes" id="UP000177791">
    <property type="component" value="Unassembled WGS sequence"/>
</dbReference>
<dbReference type="AlphaFoldDB" id="A0A1G1SQU5"/>
<proteinExistence type="predicted"/>
<evidence type="ECO:0000259" key="3">
    <source>
        <dbReference type="PROSITE" id="PS51186"/>
    </source>
</evidence>
<dbReference type="STRING" id="1908236.BEN48_07375"/>